<protein>
    <submittedName>
        <fullName evidence="6">Molybdate ABC transporter substrate-binding protein</fullName>
    </submittedName>
</protein>
<reference evidence="6 7" key="1">
    <citation type="submission" date="2019-07" db="EMBL/GenBank/DDBJ databases">
        <title>Aquicoccus porphyridii gen. nov., sp. nov., isolated from a small marine red alga, Porphyridium marinum.</title>
        <authorList>
            <person name="Liu L."/>
        </authorList>
    </citation>
    <scope>NUCLEOTIDE SEQUENCE [LARGE SCALE GENOMIC DNA]</scope>
    <source>
        <strain evidence="6 7">L1 8-17</strain>
    </source>
</reference>
<dbReference type="AlphaFoldDB" id="A0A5A9YZ05"/>
<evidence type="ECO:0000256" key="4">
    <source>
        <dbReference type="PIRSR" id="PIRSR004846-1"/>
    </source>
</evidence>
<name>A0A5A9YZ05_9RHOB</name>
<dbReference type="Gene3D" id="3.40.190.10">
    <property type="entry name" value="Periplasmic binding protein-like II"/>
    <property type="match status" value="2"/>
</dbReference>
<accession>A0A5A9YZ05</accession>
<dbReference type="Proteomes" id="UP000325291">
    <property type="component" value="Unassembled WGS sequence"/>
</dbReference>
<evidence type="ECO:0000313" key="7">
    <source>
        <dbReference type="Proteomes" id="UP000325291"/>
    </source>
</evidence>
<dbReference type="GO" id="GO:0046872">
    <property type="term" value="F:metal ion binding"/>
    <property type="evidence" value="ECO:0007669"/>
    <property type="project" value="UniProtKB-KW"/>
</dbReference>
<dbReference type="PANTHER" id="PTHR30632:SF14">
    <property type="entry name" value="TUNGSTATE_MOLYBDATE_CHROMATE-BINDING PROTEIN MODA"/>
    <property type="match status" value="1"/>
</dbReference>
<feature type="binding site" evidence="4">
    <location>
        <position position="60"/>
    </location>
    <ligand>
        <name>molybdate</name>
        <dbReference type="ChEBI" id="CHEBI:36264"/>
    </ligand>
</feature>
<dbReference type="GO" id="GO:0030973">
    <property type="term" value="F:molybdate ion binding"/>
    <property type="evidence" value="ECO:0007669"/>
    <property type="project" value="InterPro"/>
</dbReference>
<evidence type="ECO:0000313" key="6">
    <source>
        <dbReference type="EMBL" id="KAA0910130.1"/>
    </source>
</evidence>
<comment type="similarity">
    <text evidence="1">Belongs to the bacterial solute-binding protein ModA family.</text>
</comment>
<evidence type="ECO:0000256" key="5">
    <source>
        <dbReference type="SAM" id="SignalP"/>
    </source>
</evidence>
<comment type="caution">
    <text evidence="6">The sequence shown here is derived from an EMBL/GenBank/DDBJ whole genome shotgun (WGS) entry which is preliminary data.</text>
</comment>
<dbReference type="PIRSF" id="PIRSF004846">
    <property type="entry name" value="ModA"/>
    <property type="match status" value="1"/>
</dbReference>
<keyword evidence="7" id="KW-1185">Reference proteome</keyword>
<dbReference type="InterPro" id="IPR044084">
    <property type="entry name" value="AvModA-like_subst-bd"/>
</dbReference>
<dbReference type="InterPro" id="IPR050682">
    <property type="entry name" value="ModA/WtpA"/>
</dbReference>
<dbReference type="Pfam" id="PF13531">
    <property type="entry name" value="SBP_bac_11"/>
    <property type="match status" value="1"/>
</dbReference>
<gene>
    <name evidence="6" type="primary">modA</name>
    <name evidence="6" type="ORF">FLO80_18450</name>
</gene>
<dbReference type="GO" id="GO:0015689">
    <property type="term" value="P:molybdate ion transport"/>
    <property type="evidence" value="ECO:0007669"/>
    <property type="project" value="InterPro"/>
</dbReference>
<dbReference type="SUPFAM" id="SSF53850">
    <property type="entry name" value="Periplasmic binding protein-like II"/>
    <property type="match status" value="1"/>
</dbReference>
<dbReference type="InterPro" id="IPR005950">
    <property type="entry name" value="ModA"/>
</dbReference>
<feature type="binding site" evidence="4">
    <location>
        <position position="169"/>
    </location>
    <ligand>
        <name>molybdate</name>
        <dbReference type="ChEBI" id="CHEBI:36264"/>
    </ligand>
</feature>
<dbReference type="EMBL" id="VINQ01000019">
    <property type="protein sequence ID" value="KAA0910130.1"/>
    <property type="molecule type" value="Genomic_DNA"/>
</dbReference>
<evidence type="ECO:0000256" key="3">
    <source>
        <dbReference type="ARBA" id="ARBA00022729"/>
    </source>
</evidence>
<dbReference type="NCBIfam" id="TIGR01256">
    <property type="entry name" value="modA"/>
    <property type="match status" value="1"/>
</dbReference>
<feature type="chain" id="PRO_5022740303" evidence="5">
    <location>
        <begin position="24"/>
        <end position="254"/>
    </location>
</feature>
<proteinExistence type="inferred from homology"/>
<dbReference type="PANTHER" id="PTHR30632">
    <property type="entry name" value="MOLYBDATE-BINDING PERIPLASMIC PROTEIN"/>
    <property type="match status" value="1"/>
</dbReference>
<evidence type="ECO:0000256" key="1">
    <source>
        <dbReference type="ARBA" id="ARBA00009175"/>
    </source>
</evidence>
<sequence length="254" mass="26267">MRRFLGGVFFLLALGFGPLAARAETALAAVAANFAETAEALVPLFREATGHDLVLTTGSTGKLYAQIGAGAPFDLLLSADAATPARLLDEGKAVAGSDFTYAIGRLTLWSGDAARIGTDGQAVLRDPDLRFVAIANPDLAPYGVAAREALESMGLWAALQPKIVMGQNIGQTHSLVATGAAELGFVALSAVKSPRAVTGGSRWDVPQALFTPIRQDAVLLNPGAGNDAARAFLAFLRSDQAARVIERFGYGAGG</sequence>
<keyword evidence="3 5" id="KW-0732">Signal</keyword>
<dbReference type="CDD" id="cd13539">
    <property type="entry name" value="PBP2_AvModA"/>
    <property type="match status" value="1"/>
</dbReference>
<feature type="signal peptide" evidence="5">
    <location>
        <begin position="1"/>
        <end position="23"/>
    </location>
</feature>
<organism evidence="6 7">
    <name type="scientific">Aquicoccus porphyridii</name>
    <dbReference type="NCBI Taxonomy" id="1852029"/>
    <lineage>
        <taxon>Bacteria</taxon>
        <taxon>Pseudomonadati</taxon>
        <taxon>Pseudomonadota</taxon>
        <taxon>Alphaproteobacteria</taxon>
        <taxon>Rhodobacterales</taxon>
        <taxon>Paracoccaceae</taxon>
        <taxon>Aquicoccus</taxon>
    </lineage>
</organism>
<keyword evidence="2 4" id="KW-0479">Metal-binding</keyword>
<evidence type="ECO:0000256" key="2">
    <source>
        <dbReference type="ARBA" id="ARBA00022723"/>
    </source>
</evidence>
<keyword evidence="4" id="KW-0500">Molybdenum</keyword>